<accession>A0A8J3SP98</accession>
<dbReference type="Proteomes" id="UP000619788">
    <property type="component" value="Unassembled WGS sequence"/>
</dbReference>
<evidence type="ECO:0000256" key="1">
    <source>
        <dbReference type="ARBA" id="ARBA00023015"/>
    </source>
</evidence>
<evidence type="ECO:0000259" key="3">
    <source>
        <dbReference type="Pfam" id="PF13490"/>
    </source>
</evidence>
<keyword evidence="1" id="KW-0805">Transcription regulation</keyword>
<evidence type="ECO:0000313" key="5">
    <source>
        <dbReference type="Proteomes" id="UP000619788"/>
    </source>
</evidence>
<comment type="caution">
    <text evidence="4">The sequence shown here is derived from an EMBL/GenBank/DDBJ whole genome shotgun (WGS) entry which is preliminary data.</text>
</comment>
<protein>
    <recommendedName>
        <fullName evidence="3">Putative zinc-finger domain-containing protein</fullName>
    </recommendedName>
</protein>
<evidence type="ECO:0000256" key="2">
    <source>
        <dbReference type="ARBA" id="ARBA00023163"/>
    </source>
</evidence>
<evidence type="ECO:0000313" key="4">
    <source>
        <dbReference type="EMBL" id="GIH96945.1"/>
    </source>
</evidence>
<dbReference type="RefSeq" id="WP_204068963.1">
    <property type="nucleotide sequence ID" value="NZ_BOOJ01000074.1"/>
</dbReference>
<proteinExistence type="predicted"/>
<gene>
    <name evidence="4" type="ORF">Psi01_75750</name>
</gene>
<organism evidence="4 5">
    <name type="scientific">Planobispora siamensis</name>
    <dbReference type="NCBI Taxonomy" id="936338"/>
    <lineage>
        <taxon>Bacteria</taxon>
        <taxon>Bacillati</taxon>
        <taxon>Actinomycetota</taxon>
        <taxon>Actinomycetes</taxon>
        <taxon>Streptosporangiales</taxon>
        <taxon>Streptosporangiaceae</taxon>
        <taxon>Planobispora</taxon>
    </lineage>
</organism>
<dbReference type="InterPro" id="IPR027383">
    <property type="entry name" value="Znf_put"/>
</dbReference>
<keyword evidence="2" id="KW-0804">Transcription</keyword>
<reference evidence="4 5" key="1">
    <citation type="submission" date="2021-01" db="EMBL/GenBank/DDBJ databases">
        <title>Whole genome shotgun sequence of Planobispora siamensis NBRC 107568.</title>
        <authorList>
            <person name="Komaki H."/>
            <person name="Tamura T."/>
        </authorList>
    </citation>
    <scope>NUCLEOTIDE SEQUENCE [LARGE SCALE GENOMIC DNA]</scope>
    <source>
        <strain evidence="4 5">NBRC 107568</strain>
    </source>
</reference>
<dbReference type="Gene3D" id="1.10.10.1320">
    <property type="entry name" value="Anti-sigma factor, zinc-finger domain"/>
    <property type="match status" value="1"/>
</dbReference>
<name>A0A8J3SP98_9ACTN</name>
<feature type="domain" description="Putative zinc-finger" evidence="3">
    <location>
        <begin position="7"/>
        <end position="39"/>
    </location>
</feature>
<dbReference type="InterPro" id="IPR041916">
    <property type="entry name" value="Anti_sigma_zinc_sf"/>
</dbReference>
<dbReference type="Pfam" id="PF13490">
    <property type="entry name" value="zf-HC2"/>
    <property type="match status" value="1"/>
</dbReference>
<dbReference type="EMBL" id="BOOJ01000074">
    <property type="protein sequence ID" value="GIH96945.1"/>
    <property type="molecule type" value="Genomic_DNA"/>
</dbReference>
<keyword evidence="5" id="KW-1185">Reference proteome</keyword>
<sequence>MSAPSHDVHEDVAAYALGVLDEADHRAFERHLMSCEGCQAELREMSEIPGLLDALRDDRSDTLSGDHTPR</sequence>
<dbReference type="AlphaFoldDB" id="A0A8J3SP98"/>